<feature type="compositionally biased region" description="Pro residues" evidence="1">
    <location>
        <begin position="21"/>
        <end position="31"/>
    </location>
</feature>
<evidence type="ECO:0000313" key="3">
    <source>
        <dbReference type="EMBL" id="KAH0897987.1"/>
    </source>
</evidence>
<feature type="transmembrane region" description="Helical" evidence="2">
    <location>
        <begin position="138"/>
        <end position="160"/>
    </location>
</feature>
<keyword evidence="4" id="KW-1185">Reference proteome</keyword>
<keyword evidence="2" id="KW-1133">Transmembrane helix</keyword>
<dbReference type="Proteomes" id="UP000824890">
    <property type="component" value="Unassembled WGS sequence"/>
</dbReference>
<proteinExistence type="predicted"/>
<evidence type="ECO:0000313" key="4">
    <source>
        <dbReference type="Proteomes" id="UP000824890"/>
    </source>
</evidence>
<feature type="non-terminal residue" evidence="3">
    <location>
        <position position="1"/>
    </location>
</feature>
<name>A0ABQ8AZQ1_BRANA</name>
<comment type="caution">
    <text evidence="3">The sequence shown here is derived from an EMBL/GenBank/DDBJ whole genome shotgun (WGS) entry which is preliminary data.</text>
</comment>
<feature type="transmembrane region" description="Helical" evidence="2">
    <location>
        <begin position="333"/>
        <end position="359"/>
    </location>
</feature>
<sequence length="362" mass="39825">PQEAVVAFFSSSAMESGQLPEPEPPEPPDLPSSPARASLSKISSVTVEIFISSSPFYFVGVSISNRPFTSEEVSIVSFHLPALAPSTESFLNLDLDLRFFQVPVYFDSRILRPSISSMTLTSWIMELGSSHSISEAGLLVFGIGSFIDLFTAVCSLITGFSPVRYTDVMSSPCQCVDWASIRSYSILSLPSPLTVFQVHLSSLFSAYSSFAEWDRKLVFRVTLELRNMGLFGDVLMDIAYVVSTFVDFGGPYVVSVRFITAVCSYLTVVCSLTVLKEKFIGILSRMNMIMVGINYPFVSLLEQSLFPIFPHVWSELDEQALLVLQGCSSQRMLSAYGAVCVVLWCLVCLAQCSLVVFSFDGV</sequence>
<feature type="region of interest" description="Disordered" evidence="1">
    <location>
        <begin position="10"/>
        <end position="35"/>
    </location>
</feature>
<dbReference type="EMBL" id="JAGKQM010000012">
    <property type="protein sequence ID" value="KAH0897987.1"/>
    <property type="molecule type" value="Genomic_DNA"/>
</dbReference>
<reference evidence="3 4" key="1">
    <citation type="submission" date="2021-05" db="EMBL/GenBank/DDBJ databases">
        <title>Genome Assembly of Synthetic Allotetraploid Brassica napus Reveals Homoeologous Exchanges between Subgenomes.</title>
        <authorList>
            <person name="Davis J.T."/>
        </authorList>
    </citation>
    <scope>NUCLEOTIDE SEQUENCE [LARGE SCALE GENOMIC DNA]</scope>
    <source>
        <strain evidence="4">cv. Da-Ae</strain>
        <tissue evidence="3">Seedling</tissue>
    </source>
</reference>
<accession>A0ABQ8AZQ1</accession>
<evidence type="ECO:0000256" key="1">
    <source>
        <dbReference type="SAM" id="MobiDB-lite"/>
    </source>
</evidence>
<protein>
    <submittedName>
        <fullName evidence="3">Uncharacterized protein</fullName>
    </submittedName>
</protein>
<organism evidence="3 4">
    <name type="scientific">Brassica napus</name>
    <name type="common">Rape</name>
    <dbReference type="NCBI Taxonomy" id="3708"/>
    <lineage>
        <taxon>Eukaryota</taxon>
        <taxon>Viridiplantae</taxon>
        <taxon>Streptophyta</taxon>
        <taxon>Embryophyta</taxon>
        <taxon>Tracheophyta</taxon>
        <taxon>Spermatophyta</taxon>
        <taxon>Magnoliopsida</taxon>
        <taxon>eudicotyledons</taxon>
        <taxon>Gunneridae</taxon>
        <taxon>Pentapetalae</taxon>
        <taxon>rosids</taxon>
        <taxon>malvids</taxon>
        <taxon>Brassicales</taxon>
        <taxon>Brassicaceae</taxon>
        <taxon>Brassiceae</taxon>
        <taxon>Brassica</taxon>
    </lineage>
</organism>
<feature type="transmembrane region" description="Helical" evidence="2">
    <location>
        <begin position="252"/>
        <end position="275"/>
    </location>
</feature>
<evidence type="ECO:0000256" key="2">
    <source>
        <dbReference type="SAM" id="Phobius"/>
    </source>
</evidence>
<keyword evidence="2" id="KW-0472">Membrane</keyword>
<keyword evidence="2" id="KW-0812">Transmembrane</keyword>
<gene>
    <name evidence="3" type="ORF">HID58_047555</name>
</gene>